<gene>
    <name evidence="2" type="ORF">ACJMK2_003957</name>
</gene>
<dbReference type="EMBL" id="JBJQND010000001">
    <property type="protein sequence ID" value="KAL3891707.1"/>
    <property type="molecule type" value="Genomic_DNA"/>
</dbReference>
<feature type="compositionally biased region" description="Polar residues" evidence="1">
    <location>
        <begin position="34"/>
        <end position="47"/>
    </location>
</feature>
<sequence length="98" mass="10621">MQKVVNSPSKRKLSSSSTLSKRQCRTPPIHITAKTKSTIPSNRITSRNRTKSPTFSTPSSSRLNSSSSTRSSSSSGSSSTRSSCSVSKIPERKVIEFL</sequence>
<name>A0ABD3XZR0_SINWO</name>
<evidence type="ECO:0000313" key="2">
    <source>
        <dbReference type="EMBL" id="KAL3891707.1"/>
    </source>
</evidence>
<proteinExistence type="predicted"/>
<protein>
    <submittedName>
        <fullName evidence="2">Uncharacterized protein</fullName>
    </submittedName>
</protein>
<feature type="compositionally biased region" description="Low complexity" evidence="1">
    <location>
        <begin position="52"/>
        <end position="87"/>
    </location>
</feature>
<evidence type="ECO:0000256" key="1">
    <source>
        <dbReference type="SAM" id="MobiDB-lite"/>
    </source>
</evidence>
<accession>A0ABD3XZR0</accession>
<feature type="region of interest" description="Disordered" evidence="1">
    <location>
        <begin position="1"/>
        <end position="89"/>
    </location>
</feature>
<keyword evidence="3" id="KW-1185">Reference proteome</keyword>
<comment type="caution">
    <text evidence="2">The sequence shown here is derived from an EMBL/GenBank/DDBJ whole genome shotgun (WGS) entry which is preliminary data.</text>
</comment>
<evidence type="ECO:0000313" key="3">
    <source>
        <dbReference type="Proteomes" id="UP001634394"/>
    </source>
</evidence>
<dbReference type="AlphaFoldDB" id="A0ABD3XZR0"/>
<reference evidence="2 3" key="1">
    <citation type="submission" date="2024-11" db="EMBL/GenBank/DDBJ databases">
        <title>Chromosome-level genome assembly of the freshwater bivalve Anodonta woodiana.</title>
        <authorList>
            <person name="Chen X."/>
        </authorList>
    </citation>
    <scope>NUCLEOTIDE SEQUENCE [LARGE SCALE GENOMIC DNA]</scope>
    <source>
        <strain evidence="2">MN2024</strain>
        <tissue evidence="2">Gills</tissue>
    </source>
</reference>
<organism evidence="2 3">
    <name type="scientific">Sinanodonta woodiana</name>
    <name type="common">Chinese pond mussel</name>
    <name type="synonym">Anodonta woodiana</name>
    <dbReference type="NCBI Taxonomy" id="1069815"/>
    <lineage>
        <taxon>Eukaryota</taxon>
        <taxon>Metazoa</taxon>
        <taxon>Spiralia</taxon>
        <taxon>Lophotrochozoa</taxon>
        <taxon>Mollusca</taxon>
        <taxon>Bivalvia</taxon>
        <taxon>Autobranchia</taxon>
        <taxon>Heteroconchia</taxon>
        <taxon>Palaeoheterodonta</taxon>
        <taxon>Unionida</taxon>
        <taxon>Unionoidea</taxon>
        <taxon>Unionidae</taxon>
        <taxon>Unioninae</taxon>
        <taxon>Sinanodonta</taxon>
    </lineage>
</organism>
<dbReference type="Proteomes" id="UP001634394">
    <property type="component" value="Unassembled WGS sequence"/>
</dbReference>